<dbReference type="SMART" id="SM00320">
    <property type="entry name" value="WD40"/>
    <property type="match status" value="8"/>
</dbReference>
<feature type="region of interest" description="Disordered" evidence="6">
    <location>
        <begin position="1281"/>
        <end position="1318"/>
    </location>
</feature>
<dbReference type="CDD" id="cd05529">
    <property type="entry name" value="Bromo_WDR9_I_like"/>
    <property type="match status" value="1"/>
</dbReference>
<feature type="repeat" description="WD" evidence="5">
    <location>
        <begin position="224"/>
        <end position="265"/>
    </location>
</feature>
<feature type="repeat" description="WD" evidence="5">
    <location>
        <begin position="182"/>
        <end position="223"/>
    </location>
</feature>
<feature type="compositionally biased region" description="Acidic residues" evidence="6">
    <location>
        <begin position="1605"/>
        <end position="1618"/>
    </location>
</feature>
<gene>
    <name evidence="9" type="primary">LOC106155615</name>
</gene>
<organism evidence="8 9">
    <name type="scientific">Lingula anatina</name>
    <name type="common">Brachiopod</name>
    <name type="synonym">Lingula unguis</name>
    <dbReference type="NCBI Taxonomy" id="7574"/>
    <lineage>
        <taxon>Eukaryota</taxon>
        <taxon>Metazoa</taxon>
        <taxon>Spiralia</taxon>
        <taxon>Lophotrochozoa</taxon>
        <taxon>Brachiopoda</taxon>
        <taxon>Linguliformea</taxon>
        <taxon>Lingulata</taxon>
        <taxon>Lingulida</taxon>
        <taxon>Linguloidea</taxon>
        <taxon>Lingulidae</taxon>
        <taxon>Lingula</taxon>
    </lineage>
</organism>
<feature type="compositionally biased region" description="Basic residues" evidence="6">
    <location>
        <begin position="786"/>
        <end position="801"/>
    </location>
</feature>
<dbReference type="FunFam" id="1.20.920.10:FF:000066">
    <property type="entry name" value="Transcription initiation factor TFIID subunit 1"/>
    <property type="match status" value="1"/>
</dbReference>
<dbReference type="InterPro" id="IPR015943">
    <property type="entry name" value="WD40/YVTN_repeat-like_dom_sf"/>
</dbReference>
<dbReference type="FunFam" id="2.130.10.10:FF:002549">
    <property type="entry name" value="Bromodomain and WD repeat domain-containing 3"/>
    <property type="match status" value="1"/>
</dbReference>
<feature type="compositionally biased region" description="Acidic residues" evidence="6">
    <location>
        <begin position="1528"/>
        <end position="1548"/>
    </location>
</feature>
<dbReference type="FunFam" id="2.30.30.1040:FF:000003">
    <property type="entry name" value="Bromodomain and WD repeat domain containing 1"/>
    <property type="match status" value="1"/>
</dbReference>
<feature type="compositionally biased region" description="Basic residues" evidence="6">
    <location>
        <begin position="873"/>
        <end position="882"/>
    </location>
</feature>
<feature type="compositionally biased region" description="Acidic residues" evidence="6">
    <location>
        <begin position="1732"/>
        <end position="1750"/>
    </location>
</feature>
<feature type="compositionally biased region" description="Basic residues" evidence="6">
    <location>
        <begin position="1305"/>
        <end position="1317"/>
    </location>
</feature>
<evidence type="ECO:0000259" key="7">
    <source>
        <dbReference type="PROSITE" id="PS50014"/>
    </source>
</evidence>
<dbReference type="Gene3D" id="2.30.30.1040">
    <property type="match status" value="1"/>
</dbReference>
<dbReference type="SMART" id="SM00297">
    <property type="entry name" value="BROMO"/>
    <property type="match status" value="2"/>
</dbReference>
<proteinExistence type="predicted"/>
<keyword evidence="2" id="KW-0677">Repeat</keyword>
<keyword evidence="1 5" id="KW-0853">WD repeat</keyword>
<dbReference type="InterPro" id="IPR019775">
    <property type="entry name" value="WD40_repeat_CS"/>
</dbReference>
<dbReference type="RefSeq" id="XP_013385977.1">
    <property type="nucleotide sequence ID" value="XM_013530523.1"/>
</dbReference>
<dbReference type="InterPro" id="IPR057452">
    <property type="entry name" value="BRWD/PHIP_N"/>
</dbReference>
<sequence length="1775" mass="200219">MPRESTKERKVSQFDAELYFLIARFLASGPCHRAAEALKQELQEHKLLPKRIDWEGREHPRSFENLIETNKHIPADHLKRVCLRLGPLLDKEVPPNVYGVQSLLGAGRQSFLRTKEDVQKVKWTNQTHAVLHHMQPLLPPKKLANIPSLPTIVSGLQMCGVVRHEHAVPDKLYSKFNMYSRILGHLSAVYCVAFDRTGDFIFTGADDSLVKIWSAVSGRLLGTLRGHSAEITDMAVNYENTLIAAGCCDKLIRVWCLKTTAPVAVLHGHTGMVTSLQFCPMPRGDMRYLVSTGADGNVCFWSWNVQTNVFNLKPAKFTERSRAGAQMLCSSFSPGGAFLATGSTDHVVRVYCIAGAAPEKICELESHTDRVDSIQYNNRGDRFVSGSRDGTARIWRFNSQEWKAMVLNMNTKLPGTQTADSGSGEDSKNNKHKVTMVDWNIDDSLVVTAVNDYSLKVWDSHTGKLVNVLLGHEDEVFVLEHNPTDPRIMLSAGHDGNLFVWNLHTGAKLKSFFNLIQGQGHGAVFDCKWSPYGMGFAATDSHGHILQFGHGSSEKHKQCPEEMFFHTDYRPLIRDANSYVLDEQTQQPPHLMPPPFLVDIDGNPHPPSFQRLVPGRQNMSEGQLIPAMGVTPNGDREVLDIQEQAESEEQGDGEVNPLDAAVSRMQRDFTRRMGSESEGTPSRRPSRSQDASSPGRSRGPRRSGQTEGVRQSIGNVPVSQQATQHDLAACSKRVVVRELASPLRRSDETKRLAMADEEIKKYVIERKKKPVLLDGGESSDSGSYVRTRKKGGPKHGYRTRATHNNLEETGVNRLTTRALYDTEVEEDEESGAETIIDSDADNLWNSDNSESDSSDYSDWTASAGLNLQPPKRTSQRQPKKKVLSSSADEGAEEEVTSKKKKGKKPPPRKKIVRQAQQKLMREQPEISELPEQFRPPDWLTDTIPRKAPYVPQIGDEVIYFRQGHELYVKAVKSTKAYDIDPRKNLPWHKNPQIREQELVRIIGLRYEICPPRLCCLKLAYIDPETGKQTGGSFTIKYHDMPDVIDFYVLRQNYDVAMSRNWKPGDRFRSMIDDAWWMGIILSQEPFQSQYPDSMFQCFNVKWDNGELEKMSPWDLEPIDDSRVPNTAGGSVEVLPDELKSLMYTPKEHEWPAEGRDVECERIARGLEQIMELSIAEPFLAPVDLNKYPIYGMIIEYPTDLSTIKARVENHFYRRIAAIQFDIRYIETNARTFNQPGSLIVRQSKLLTELCLKFIGDVDCTDPLVLYNQLAKDADFALHPGRSAAEDGEEEEDEVDVESDDDRPGPSRKNKRPARRNKSSNLGWKEQCAQLLDVIYDCDDSEPFRHPVDPLDYADYANIIDTPMDLTTVKEQMQCGNYDSPQEFAKDVRLVFNNSKQYNTNKKSRIYAMTLRLSAMFEDQMKEILAGRKKIYRSDQTSTRPSAEQRRRPPRPQLRADPVHSPKKNVARTSSVQRDSSRPSTSGAAFFNRAIDTAGSSTTQVATRTRAQTSGVTTVPPHRKRPRRLRIEDNDEDDEEEDEEEDDDDQDSDYAERPAKRAAPSASRRSTRKPISNGTEKRHEGSKRYGTRKSTGSLKPSKYKFSDSDKTDEEVDEAETEIDESNKNTDNGSASDSDSKSEKSGSNDSSSSSSSDSSSSSSESSSSEESVSSEPPRKKIMRQNPRKTAVPKTNGHSNKQRYTSNGQNSRSKQSREGDSRRYSTRYRGQRTVHYQEDSDFEYTDAADTEDFDENISDTAGVSRSGRLRKLTPKMKASLWT</sequence>
<protein>
    <submittedName>
        <fullName evidence="9">Bromodomain and WD repeat-containing protein 3</fullName>
    </submittedName>
</protein>
<dbReference type="PROSITE" id="PS50294">
    <property type="entry name" value="WD_REPEATS_REGION"/>
    <property type="match status" value="5"/>
</dbReference>
<dbReference type="InterPro" id="IPR001680">
    <property type="entry name" value="WD40_rpt"/>
</dbReference>
<keyword evidence="8" id="KW-1185">Reference proteome</keyword>
<feature type="compositionally biased region" description="Polar residues" evidence="6">
    <location>
        <begin position="705"/>
        <end position="724"/>
    </location>
</feature>
<dbReference type="PRINTS" id="PR00503">
    <property type="entry name" value="BROMODOMAIN"/>
</dbReference>
<dbReference type="GO" id="GO:0005634">
    <property type="term" value="C:nucleus"/>
    <property type="evidence" value="ECO:0007669"/>
    <property type="project" value="TreeGrafter"/>
</dbReference>
<feature type="compositionally biased region" description="Low complexity" evidence="6">
    <location>
        <begin position="774"/>
        <end position="783"/>
    </location>
</feature>
<feature type="compositionally biased region" description="Basic residues" evidence="6">
    <location>
        <begin position="898"/>
        <end position="912"/>
    </location>
</feature>
<feature type="compositionally biased region" description="Acidic residues" evidence="6">
    <location>
        <begin position="1285"/>
        <end position="1300"/>
    </location>
</feature>
<name>A0A1S3HIY2_LINAN</name>
<evidence type="ECO:0000256" key="3">
    <source>
        <dbReference type="ARBA" id="ARBA00023117"/>
    </source>
</evidence>
<evidence type="ECO:0000256" key="5">
    <source>
        <dbReference type="PROSITE-ProRule" id="PRU00221"/>
    </source>
</evidence>
<dbReference type="SUPFAM" id="SSF50978">
    <property type="entry name" value="WD40 repeat-like"/>
    <property type="match status" value="1"/>
</dbReference>
<dbReference type="Pfam" id="PF25437">
    <property type="entry name" value="BRWD1_N"/>
    <property type="match status" value="1"/>
</dbReference>
<reference evidence="9" key="1">
    <citation type="submission" date="2025-08" db="UniProtKB">
        <authorList>
            <consortium name="RefSeq"/>
        </authorList>
    </citation>
    <scope>IDENTIFICATION</scope>
    <source>
        <tissue evidence="9">Gonads</tissue>
    </source>
</reference>
<feature type="domain" description="Bromo" evidence="7">
    <location>
        <begin position="1335"/>
        <end position="1405"/>
    </location>
</feature>
<dbReference type="OrthoDB" id="538223at2759"/>
<dbReference type="GO" id="GO:0007010">
    <property type="term" value="P:cytoskeleton organization"/>
    <property type="evidence" value="ECO:0007669"/>
    <property type="project" value="TreeGrafter"/>
</dbReference>
<dbReference type="Pfam" id="PF00400">
    <property type="entry name" value="WD40"/>
    <property type="match status" value="7"/>
</dbReference>
<feature type="repeat" description="WD" evidence="5">
    <location>
        <begin position="266"/>
        <end position="302"/>
    </location>
</feature>
<dbReference type="KEGG" id="lak:106155615"/>
<dbReference type="InterPro" id="IPR057451">
    <property type="entry name" value="BRWD/PHIP_AD"/>
</dbReference>
<dbReference type="InterPro" id="IPR036427">
    <property type="entry name" value="Bromodomain-like_sf"/>
</dbReference>
<evidence type="ECO:0000256" key="1">
    <source>
        <dbReference type="ARBA" id="ARBA00022574"/>
    </source>
</evidence>
<dbReference type="Proteomes" id="UP000085678">
    <property type="component" value="Unplaced"/>
</dbReference>
<feature type="compositionally biased region" description="Polar residues" evidence="6">
    <location>
        <begin position="859"/>
        <end position="872"/>
    </location>
</feature>
<dbReference type="InterPro" id="IPR001487">
    <property type="entry name" value="Bromodomain"/>
</dbReference>
<feature type="compositionally biased region" description="Acidic residues" evidence="6">
    <location>
        <begin position="823"/>
        <end position="840"/>
    </location>
</feature>
<feature type="compositionally biased region" description="Polar residues" evidence="6">
    <location>
        <begin position="1466"/>
        <end position="1482"/>
    </location>
</feature>
<dbReference type="InterPro" id="IPR052060">
    <property type="entry name" value="Bromo_WD_repeat"/>
</dbReference>
<dbReference type="GO" id="GO:0006357">
    <property type="term" value="P:regulation of transcription by RNA polymerase II"/>
    <property type="evidence" value="ECO:0007669"/>
    <property type="project" value="TreeGrafter"/>
</dbReference>
<evidence type="ECO:0000256" key="4">
    <source>
        <dbReference type="PROSITE-ProRule" id="PRU00035"/>
    </source>
</evidence>
<feature type="region of interest" description="Disordered" evidence="6">
    <location>
        <begin position="670"/>
        <end position="724"/>
    </location>
</feature>
<feature type="repeat" description="WD" evidence="5">
    <location>
        <begin position="427"/>
        <end position="468"/>
    </location>
</feature>
<feature type="region of interest" description="Disordered" evidence="6">
    <location>
        <begin position="1427"/>
        <end position="1482"/>
    </location>
</feature>
<evidence type="ECO:0000256" key="6">
    <source>
        <dbReference type="SAM" id="MobiDB-lite"/>
    </source>
</evidence>
<dbReference type="GeneID" id="106155615"/>
<evidence type="ECO:0000313" key="9">
    <source>
        <dbReference type="RefSeq" id="XP_013385977.1"/>
    </source>
</evidence>
<feature type="compositionally biased region" description="Polar residues" evidence="6">
    <location>
        <begin position="1689"/>
        <end position="1706"/>
    </location>
</feature>
<keyword evidence="3 4" id="KW-0103">Bromodomain</keyword>
<dbReference type="Pfam" id="PF00439">
    <property type="entry name" value="Bromodomain"/>
    <property type="match status" value="2"/>
</dbReference>
<feature type="domain" description="Bromo" evidence="7">
    <location>
        <begin position="1170"/>
        <end position="1240"/>
    </location>
</feature>
<dbReference type="PROSITE" id="PS50014">
    <property type="entry name" value="BROMODOMAIN_2"/>
    <property type="match status" value="2"/>
</dbReference>
<dbReference type="Gene3D" id="1.20.920.10">
    <property type="entry name" value="Bromodomain-like"/>
    <property type="match status" value="2"/>
</dbReference>
<feature type="compositionally biased region" description="Low complexity" evidence="6">
    <location>
        <begin position="1495"/>
        <end position="1508"/>
    </location>
</feature>
<dbReference type="PROSITE" id="PS00678">
    <property type="entry name" value="WD_REPEATS_1"/>
    <property type="match status" value="1"/>
</dbReference>
<dbReference type="Pfam" id="PF25313">
    <property type="entry name" value="BRWD_AD"/>
    <property type="match status" value="1"/>
</dbReference>
<accession>A0A1S3HIY2</accession>
<dbReference type="PROSITE" id="PS50082">
    <property type="entry name" value="WD_REPEATS_2"/>
    <property type="match status" value="6"/>
</dbReference>
<dbReference type="GO" id="GO:0008360">
    <property type="term" value="P:regulation of cell shape"/>
    <property type="evidence" value="ECO:0007669"/>
    <property type="project" value="TreeGrafter"/>
</dbReference>
<dbReference type="PANTHER" id="PTHR16266">
    <property type="entry name" value="WD REPEAT DOMAIN 9"/>
    <property type="match status" value="1"/>
</dbReference>
<feature type="compositionally biased region" description="Low complexity" evidence="6">
    <location>
        <begin position="1641"/>
        <end position="1669"/>
    </location>
</feature>
<feature type="region of interest" description="Disordered" evidence="6">
    <location>
        <begin position="772"/>
        <end position="810"/>
    </location>
</feature>
<dbReference type="FunFam" id="1.20.920.10:FF:000044">
    <property type="entry name" value="Bromodomain and WD repeat domain-containing 1"/>
    <property type="match status" value="1"/>
</dbReference>
<dbReference type="PANTHER" id="PTHR16266:SF17">
    <property type="entry name" value="BRWD3"/>
    <property type="match status" value="1"/>
</dbReference>
<dbReference type="SUPFAM" id="SSF47370">
    <property type="entry name" value="Bromodomain"/>
    <property type="match status" value="2"/>
</dbReference>
<feature type="region of interest" description="Disordered" evidence="6">
    <location>
        <begin position="1494"/>
        <end position="1759"/>
    </location>
</feature>
<feature type="repeat" description="WD" evidence="5">
    <location>
        <begin position="469"/>
        <end position="511"/>
    </location>
</feature>
<dbReference type="Gene3D" id="2.130.10.10">
    <property type="entry name" value="YVTN repeat-like/Quinoprotein amine dehydrogenase"/>
    <property type="match status" value="3"/>
</dbReference>
<dbReference type="STRING" id="7574.A0A1S3HIY2"/>
<evidence type="ECO:0000313" key="8">
    <source>
        <dbReference type="Proteomes" id="UP000085678"/>
    </source>
</evidence>
<feature type="region of interest" description="Disordered" evidence="6">
    <location>
        <begin position="823"/>
        <end position="919"/>
    </location>
</feature>
<feature type="repeat" description="WD" evidence="5">
    <location>
        <begin position="364"/>
        <end position="405"/>
    </location>
</feature>
<evidence type="ECO:0000256" key="2">
    <source>
        <dbReference type="ARBA" id="ARBA00022737"/>
    </source>
</evidence>
<dbReference type="InParanoid" id="A0A1S3HIY2"/>
<dbReference type="FunCoup" id="A0A1S3HIY2">
    <property type="interactions" value="2388"/>
</dbReference>
<dbReference type="InterPro" id="IPR036322">
    <property type="entry name" value="WD40_repeat_dom_sf"/>
</dbReference>
<dbReference type="CDD" id="cd00200">
    <property type="entry name" value="WD40"/>
    <property type="match status" value="1"/>
</dbReference>